<proteinExistence type="inferred from homology"/>
<reference evidence="4 5" key="1">
    <citation type="submission" date="2018-08" db="EMBL/GenBank/DDBJ databases">
        <title>A genome reference for cultivated species of the human gut microbiota.</title>
        <authorList>
            <person name="Zou Y."/>
            <person name="Xue W."/>
            <person name="Luo G."/>
        </authorList>
    </citation>
    <scope>NUCLEOTIDE SEQUENCE [LARGE SCALE GENOMIC DNA]</scope>
    <source>
        <strain evidence="4 5">AF26-4BH</strain>
    </source>
</reference>
<evidence type="ECO:0000256" key="2">
    <source>
        <dbReference type="SAM" id="MobiDB-lite"/>
    </source>
</evidence>
<dbReference type="InterPro" id="IPR003115">
    <property type="entry name" value="ParB_N"/>
</dbReference>
<evidence type="ECO:0000259" key="3">
    <source>
        <dbReference type="SMART" id="SM00470"/>
    </source>
</evidence>
<dbReference type="GO" id="GO:0005694">
    <property type="term" value="C:chromosome"/>
    <property type="evidence" value="ECO:0007669"/>
    <property type="project" value="TreeGrafter"/>
</dbReference>
<feature type="compositionally biased region" description="Basic and acidic residues" evidence="2">
    <location>
        <begin position="1"/>
        <end position="10"/>
    </location>
</feature>
<comment type="similarity">
    <text evidence="1">Belongs to the ParB family.</text>
</comment>
<feature type="domain" description="ParB-like N-terminal" evidence="3">
    <location>
        <begin position="175"/>
        <end position="265"/>
    </location>
</feature>
<dbReference type="Gene3D" id="3.90.1530.30">
    <property type="match status" value="1"/>
</dbReference>
<dbReference type="NCBIfam" id="TIGR00180">
    <property type="entry name" value="parB_part"/>
    <property type="match status" value="1"/>
</dbReference>
<comment type="caution">
    <text evidence="4">The sequence shown here is derived from an EMBL/GenBank/DDBJ whole genome shotgun (WGS) entry which is preliminary data.</text>
</comment>
<dbReference type="SMART" id="SM00470">
    <property type="entry name" value="ParB"/>
    <property type="match status" value="1"/>
</dbReference>
<feature type="compositionally biased region" description="Basic and acidic residues" evidence="2">
    <location>
        <begin position="31"/>
        <end position="50"/>
    </location>
</feature>
<name>A0A3E3I7B4_9FIRM</name>
<feature type="compositionally biased region" description="Basic and acidic residues" evidence="2">
    <location>
        <begin position="85"/>
        <end position="124"/>
    </location>
</feature>
<feature type="compositionally biased region" description="Basic and acidic residues" evidence="2">
    <location>
        <begin position="158"/>
        <end position="170"/>
    </location>
</feature>
<dbReference type="GO" id="GO:0007059">
    <property type="term" value="P:chromosome segregation"/>
    <property type="evidence" value="ECO:0007669"/>
    <property type="project" value="TreeGrafter"/>
</dbReference>
<sequence>MLMADDKTTKTPEQPVTDTGPGKETPPTPPKEPEKVSVSPKPEKKTEPEVKNPQVSVYNFAEIMKEKKVEERAAAPSGEKPAPAKTEKPEKQPEAPKKAEEKPKEPEQPKRRGRPPKADKDKAATPKPEAPAQKPENAVKKEPEKKTAPTVQAAPAPKEPEKPKDAPRRGKEQIVYIKLNELHAFKNHPFEVRDDEEMRAMVSSVKDKGVTQPAIVRPREDGGYEIVSGHRRQKASELAGYADMPCIVRNLTDDEAITQMVEDNLNQREEILPSERAKALKMQLEAIKHQGSRTSGQIDPKDAGKRSNEIVAERNKMAVKQVQRYIRLNELVPDLMKLMDEKKLGFTTAVELSYIGKKNQNYIAVAIDSQQSSPSQAQAKRMRELDEKKLLNGDVIDGIMMEDKKEVDKVILTGAELSKYFGKETTPREMKDQIIKLLDDWKGQQKEHEKPEKKTEQEK</sequence>
<dbReference type="Pfam" id="PF02195">
    <property type="entry name" value="ParB_N"/>
    <property type="match status" value="1"/>
</dbReference>
<dbReference type="GO" id="GO:0003677">
    <property type="term" value="F:DNA binding"/>
    <property type="evidence" value="ECO:0007669"/>
    <property type="project" value="InterPro"/>
</dbReference>
<dbReference type="InterPro" id="IPR050336">
    <property type="entry name" value="Chromosome_partition/occlusion"/>
</dbReference>
<feature type="compositionally biased region" description="Basic and acidic residues" evidence="2">
    <location>
        <begin position="137"/>
        <end position="147"/>
    </location>
</feature>
<dbReference type="SUPFAM" id="SSF109709">
    <property type="entry name" value="KorB DNA-binding domain-like"/>
    <property type="match status" value="1"/>
</dbReference>
<feature type="region of interest" description="Disordered" evidence="2">
    <location>
        <begin position="1"/>
        <end position="170"/>
    </location>
</feature>
<feature type="compositionally biased region" description="Basic and acidic residues" evidence="2">
    <location>
        <begin position="63"/>
        <end position="73"/>
    </location>
</feature>
<accession>A0A3E3I7B4</accession>
<evidence type="ECO:0000313" key="4">
    <source>
        <dbReference type="EMBL" id="RGE61890.1"/>
    </source>
</evidence>
<dbReference type="Gene3D" id="1.10.10.2830">
    <property type="match status" value="1"/>
</dbReference>
<dbReference type="RefSeq" id="WP_117531781.1">
    <property type="nucleotide sequence ID" value="NZ_QVLU01000050.1"/>
</dbReference>
<dbReference type="Proteomes" id="UP000261166">
    <property type="component" value="Unassembled WGS sequence"/>
</dbReference>
<protein>
    <submittedName>
        <fullName evidence="4">ParB/RepB/Spo0J family partition protein</fullName>
    </submittedName>
</protein>
<feature type="compositionally biased region" description="Low complexity" evidence="2">
    <location>
        <begin position="125"/>
        <end position="136"/>
    </location>
</feature>
<evidence type="ECO:0000256" key="1">
    <source>
        <dbReference type="ARBA" id="ARBA00006295"/>
    </source>
</evidence>
<dbReference type="SUPFAM" id="SSF110849">
    <property type="entry name" value="ParB/Sulfiredoxin"/>
    <property type="match status" value="1"/>
</dbReference>
<organism evidence="4 5">
    <name type="scientific">Eisenbergiella massiliensis</name>
    <dbReference type="NCBI Taxonomy" id="1720294"/>
    <lineage>
        <taxon>Bacteria</taxon>
        <taxon>Bacillati</taxon>
        <taxon>Bacillota</taxon>
        <taxon>Clostridia</taxon>
        <taxon>Lachnospirales</taxon>
        <taxon>Lachnospiraceae</taxon>
        <taxon>Eisenbergiella</taxon>
    </lineage>
</organism>
<dbReference type="CDD" id="cd16407">
    <property type="entry name" value="ParB_N_like"/>
    <property type="match status" value="1"/>
</dbReference>
<evidence type="ECO:0000313" key="5">
    <source>
        <dbReference type="Proteomes" id="UP000261166"/>
    </source>
</evidence>
<dbReference type="InterPro" id="IPR004437">
    <property type="entry name" value="ParB/RepB/Spo0J"/>
</dbReference>
<dbReference type="PANTHER" id="PTHR33375">
    <property type="entry name" value="CHROMOSOME-PARTITIONING PROTEIN PARB-RELATED"/>
    <property type="match status" value="1"/>
</dbReference>
<dbReference type="EMBL" id="QVLU01000050">
    <property type="protein sequence ID" value="RGE61890.1"/>
    <property type="molecule type" value="Genomic_DNA"/>
</dbReference>
<feature type="region of interest" description="Disordered" evidence="2">
    <location>
        <begin position="440"/>
        <end position="459"/>
    </location>
</feature>
<dbReference type="InterPro" id="IPR036086">
    <property type="entry name" value="ParB/Sulfiredoxin_sf"/>
</dbReference>
<dbReference type="AlphaFoldDB" id="A0A3E3I7B4"/>
<dbReference type="OrthoDB" id="9771505at2"/>
<gene>
    <name evidence="4" type="ORF">DWY69_29035</name>
</gene>
<dbReference type="PANTHER" id="PTHR33375:SF1">
    <property type="entry name" value="CHROMOSOME-PARTITIONING PROTEIN PARB-RELATED"/>
    <property type="match status" value="1"/>
</dbReference>